<name>A0A2I6S7P2_9RHOO</name>
<dbReference type="InterPro" id="IPR022224">
    <property type="entry name" value="DUF3750"/>
</dbReference>
<accession>A0A2I6S7P2</accession>
<keyword evidence="1" id="KW-0472">Membrane</keyword>
<dbReference type="EMBL" id="CP025682">
    <property type="protein sequence ID" value="AUN95283.1"/>
    <property type="molecule type" value="Genomic_DNA"/>
</dbReference>
<evidence type="ECO:0000256" key="1">
    <source>
        <dbReference type="SAM" id="Phobius"/>
    </source>
</evidence>
<dbReference type="AlphaFoldDB" id="A0A2I6S7P2"/>
<dbReference type="RefSeq" id="WP_102247332.1">
    <property type="nucleotide sequence ID" value="NZ_CP025682.1"/>
</dbReference>
<organism evidence="2 3">
    <name type="scientific">Pseudazoarcus pumilus</name>
    <dbReference type="NCBI Taxonomy" id="2067960"/>
    <lineage>
        <taxon>Bacteria</taxon>
        <taxon>Pseudomonadati</taxon>
        <taxon>Pseudomonadota</taxon>
        <taxon>Betaproteobacteria</taxon>
        <taxon>Rhodocyclales</taxon>
        <taxon>Zoogloeaceae</taxon>
        <taxon>Pseudazoarcus</taxon>
    </lineage>
</organism>
<feature type="transmembrane region" description="Helical" evidence="1">
    <location>
        <begin position="20"/>
        <end position="42"/>
    </location>
</feature>
<keyword evidence="1" id="KW-1133">Transmembrane helix</keyword>
<dbReference type="KEGG" id="atw:C0099_10285"/>
<keyword evidence="3" id="KW-1185">Reference proteome</keyword>
<gene>
    <name evidence="2" type="ORF">C0099_10285</name>
</gene>
<reference evidence="2 3" key="1">
    <citation type="submission" date="2018-01" db="EMBL/GenBank/DDBJ databases">
        <authorList>
            <person name="Fu G.-Y."/>
        </authorList>
    </citation>
    <scope>NUCLEOTIDE SEQUENCE [LARGE SCALE GENOMIC DNA]</scope>
    <source>
        <strain evidence="2 3">SY39</strain>
    </source>
</reference>
<dbReference type="OrthoDB" id="199084at2"/>
<dbReference type="Proteomes" id="UP000242205">
    <property type="component" value="Chromosome"/>
</dbReference>
<protein>
    <submittedName>
        <fullName evidence="2">DUF3750 domain-containing protein</fullName>
    </submittedName>
</protein>
<sequence length="279" mass="30116">MKHDKTPSHRLRRVARRTALTLAAVTLVYFVPVGISYVTLTWGEAQASDWRTARRDSAGIAPPVAREEAGIQAYCARAFRWRGAFGVHCWLATKPTGDEHWTRFEVTGWRVMRGGQAVSVARGIPDGYWYGNAPTLIREVRGGEDVDTLIERLHEASGAYPHKDEYRIWPGPNSNTYVAYLGRAVPELSLDLPPTAIGKDYLPQAGVIAHAPSGSGMQLSIAGLAGVLIAPQEGLELNVLGLTAGIDVWPPALKLPGIGRIGFPSHSGGEGAREAHAAQ</sequence>
<evidence type="ECO:0000313" key="3">
    <source>
        <dbReference type="Proteomes" id="UP000242205"/>
    </source>
</evidence>
<dbReference type="Pfam" id="PF12570">
    <property type="entry name" value="DUF3750"/>
    <property type="match status" value="1"/>
</dbReference>
<proteinExistence type="predicted"/>
<keyword evidence="1" id="KW-0812">Transmembrane</keyword>
<evidence type="ECO:0000313" key="2">
    <source>
        <dbReference type="EMBL" id="AUN95283.1"/>
    </source>
</evidence>